<reference evidence="4 5" key="1">
    <citation type="submission" date="2018-09" db="EMBL/GenBank/DDBJ databases">
        <title>Paenibacillus aracenensis nov. sp. isolated from a cave in southern Spain.</title>
        <authorList>
            <person name="Jurado V."/>
            <person name="Gutierrez-Patricio S."/>
            <person name="Gonzalez-Pimentel J.L."/>
            <person name="Miller A.Z."/>
            <person name="Laiz L."/>
            <person name="Saiz-Jimenez C."/>
        </authorList>
    </citation>
    <scope>NUCLEOTIDE SEQUENCE [LARGE SCALE GENOMIC DNA]</scope>
    <source>
        <strain evidence="4 5">DSM 22867</strain>
    </source>
</reference>
<comment type="caution">
    <text evidence="4">The sequence shown here is derived from an EMBL/GenBank/DDBJ whole genome shotgun (WGS) entry which is preliminary data.</text>
</comment>
<dbReference type="GO" id="GO:0030313">
    <property type="term" value="C:cell envelope"/>
    <property type="evidence" value="ECO:0007669"/>
    <property type="project" value="UniProtKB-SubCell"/>
</dbReference>
<dbReference type="AlphaFoldDB" id="A0A3A1V0A4"/>
<dbReference type="Pfam" id="PF25967">
    <property type="entry name" value="RND-MFP_C"/>
    <property type="match status" value="1"/>
</dbReference>
<dbReference type="Proteomes" id="UP000266482">
    <property type="component" value="Unassembled WGS sequence"/>
</dbReference>
<dbReference type="SUPFAM" id="SSF111369">
    <property type="entry name" value="HlyD-like secretion proteins"/>
    <property type="match status" value="1"/>
</dbReference>
<feature type="domain" description="Multidrug resistance protein MdtA-like C-terminal permuted SH3" evidence="3">
    <location>
        <begin position="305"/>
        <end position="360"/>
    </location>
</feature>
<accession>A0A3A1V0A4</accession>
<name>A0A3A1V0A4_9BACL</name>
<dbReference type="PANTHER" id="PTHR32347">
    <property type="entry name" value="EFFLUX SYSTEM COMPONENT YKNX-RELATED"/>
    <property type="match status" value="1"/>
</dbReference>
<keyword evidence="2" id="KW-0175">Coiled coil</keyword>
<protein>
    <submittedName>
        <fullName evidence="4">Biotin/lipoyl-binding protein</fullName>
    </submittedName>
</protein>
<proteinExistence type="predicted"/>
<organism evidence="4 5">
    <name type="scientific">Paenibacillus nanensis</name>
    <dbReference type="NCBI Taxonomy" id="393251"/>
    <lineage>
        <taxon>Bacteria</taxon>
        <taxon>Bacillati</taxon>
        <taxon>Bacillota</taxon>
        <taxon>Bacilli</taxon>
        <taxon>Bacillales</taxon>
        <taxon>Paenibacillaceae</taxon>
        <taxon>Paenibacillus</taxon>
    </lineage>
</organism>
<keyword evidence="5" id="KW-1185">Reference proteome</keyword>
<dbReference type="PANTHER" id="PTHR32347:SF23">
    <property type="entry name" value="BLL5650 PROTEIN"/>
    <property type="match status" value="1"/>
</dbReference>
<sequence length="362" mass="40429">MTPLLWRLSIMYTNWRMDKLWFRHRPKTSTFAILLLLFMIPLTGCSLLPAEEEPLKPPLVKPAQENYRTEPVVRGPIAQEVRGNGTLESYESDAISFAAEGGRVKEVFVRAGDEVKKGDVLVQLAVGDLDIQVKQLELNMLVAKGKLREAKLSENADAIAAAELQYEIDQLKYSRLLESLENKQLLATMDGTITYVAPLEEGSRVEPYETVVMLSDPKKLRIAFQVDTTSDASKIGVGFTAMLKFGDEEIAGKVTQTPSTAPFTEDDILKQRYMNHVYVESDQLPETAEIGDRTDVTVRLQEREDALIIPRSGLRSYLGRTFVRVLEDGGKVREIDVEQGIVGSTVVEISKGLEEGQLIILQ</sequence>
<evidence type="ECO:0000313" key="4">
    <source>
        <dbReference type="EMBL" id="RIX53141.1"/>
    </source>
</evidence>
<evidence type="ECO:0000313" key="5">
    <source>
        <dbReference type="Proteomes" id="UP000266482"/>
    </source>
</evidence>
<comment type="subcellular location">
    <subcellularLocation>
        <location evidence="1">Cell envelope</location>
    </subcellularLocation>
</comment>
<evidence type="ECO:0000256" key="2">
    <source>
        <dbReference type="ARBA" id="ARBA00023054"/>
    </source>
</evidence>
<dbReference type="Gene3D" id="2.40.420.20">
    <property type="match status" value="1"/>
</dbReference>
<gene>
    <name evidence="4" type="ORF">D3P08_10940</name>
</gene>
<evidence type="ECO:0000256" key="1">
    <source>
        <dbReference type="ARBA" id="ARBA00004196"/>
    </source>
</evidence>
<dbReference type="InterPro" id="IPR058627">
    <property type="entry name" value="MdtA-like_C"/>
</dbReference>
<dbReference type="Gene3D" id="2.40.50.100">
    <property type="match status" value="1"/>
</dbReference>
<dbReference type="OrthoDB" id="1817080at2"/>
<dbReference type="InterPro" id="IPR050465">
    <property type="entry name" value="UPF0194_transport"/>
</dbReference>
<dbReference type="EMBL" id="QXQA01000005">
    <property type="protein sequence ID" value="RIX53141.1"/>
    <property type="molecule type" value="Genomic_DNA"/>
</dbReference>
<evidence type="ECO:0000259" key="3">
    <source>
        <dbReference type="Pfam" id="PF25967"/>
    </source>
</evidence>